<organism evidence="1 2">
    <name type="scientific">Trema orientale</name>
    <name type="common">Charcoal tree</name>
    <name type="synonym">Celtis orientalis</name>
    <dbReference type="NCBI Taxonomy" id="63057"/>
    <lineage>
        <taxon>Eukaryota</taxon>
        <taxon>Viridiplantae</taxon>
        <taxon>Streptophyta</taxon>
        <taxon>Embryophyta</taxon>
        <taxon>Tracheophyta</taxon>
        <taxon>Spermatophyta</taxon>
        <taxon>Magnoliopsida</taxon>
        <taxon>eudicotyledons</taxon>
        <taxon>Gunneridae</taxon>
        <taxon>Pentapetalae</taxon>
        <taxon>rosids</taxon>
        <taxon>fabids</taxon>
        <taxon>Rosales</taxon>
        <taxon>Cannabaceae</taxon>
        <taxon>Trema</taxon>
    </lineage>
</organism>
<evidence type="ECO:0000313" key="2">
    <source>
        <dbReference type="Proteomes" id="UP000237000"/>
    </source>
</evidence>
<reference evidence="2" key="1">
    <citation type="submission" date="2016-06" db="EMBL/GenBank/DDBJ databases">
        <title>Parallel loss of symbiosis genes in relatives of nitrogen-fixing non-legume Parasponia.</title>
        <authorList>
            <person name="Van Velzen R."/>
            <person name="Holmer R."/>
            <person name="Bu F."/>
            <person name="Rutten L."/>
            <person name="Van Zeijl A."/>
            <person name="Liu W."/>
            <person name="Santuari L."/>
            <person name="Cao Q."/>
            <person name="Sharma T."/>
            <person name="Shen D."/>
            <person name="Roswanjaya Y."/>
            <person name="Wardhani T."/>
            <person name="Kalhor M.S."/>
            <person name="Jansen J."/>
            <person name="Van den Hoogen J."/>
            <person name="Gungor B."/>
            <person name="Hartog M."/>
            <person name="Hontelez J."/>
            <person name="Verver J."/>
            <person name="Yang W.-C."/>
            <person name="Schijlen E."/>
            <person name="Repin R."/>
            <person name="Schilthuizen M."/>
            <person name="Schranz E."/>
            <person name="Heidstra R."/>
            <person name="Miyata K."/>
            <person name="Fedorova E."/>
            <person name="Kohlen W."/>
            <person name="Bisseling T."/>
            <person name="Smit S."/>
            <person name="Geurts R."/>
        </authorList>
    </citation>
    <scope>NUCLEOTIDE SEQUENCE [LARGE SCALE GENOMIC DNA]</scope>
    <source>
        <strain evidence="2">cv. RG33-2</strain>
    </source>
</reference>
<dbReference type="AlphaFoldDB" id="A0A2P5EML7"/>
<proteinExistence type="predicted"/>
<dbReference type="Proteomes" id="UP000237000">
    <property type="component" value="Unassembled WGS sequence"/>
</dbReference>
<dbReference type="InParanoid" id="A0A2P5EML7"/>
<evidence type="ECO:0000313" key="1">
    <source>
        <dbReference type="EMBL" id="PON86794.1"/>
    </source>
</evidence>
<protein>
    <submittedName>
        <fullName evidence="1">Uncharacterized protein</fullName>
    </submittedName>
</protein>
<dbReference type="OrthoDB" id="4062651at2759"/>
<dbReference type="EMBL" id="JXTC01000126">
    <property type="protein sequence ID" value="PON86794.1"/>
    <property type="molecule type" value="Genomic_DNA"/>
</dbReference>
<gene>
    <name evidence="1" type="ORF">TorRG33x02_174430</name>
</gene>
<sequence length="69" mass="7350">MASASEGDYQSVVVILDTSRDDSMKAIGGVLEDFSLKSGDDLTLIAVLHQVNSPSTFPISGALKRYCKT</sequence>
<comment type="caution">
    <text evidence="1">The sequence shown here is derived from an EMBL/GenBank/DDBJ whole genome shotgun (WGS) entry which is preliminary data.</text>
</comment>
<keyword evidence="2" id="KW-1185">Reference proteome</keyword>
<accession>A0A2P5EML7</accession>
<name>A0A2P5EML7_TREOI</name>